<evidence type="ECO:0000256" key="1">
    <source>
        <dbReference type="ARBA" id="ARBA00006129"/>
    </source>
</evidence>
<proteinExistence type="inferred from homology"/>
<dbReference type="InterPro" id="IPR031730">
    <property type="entry name" value="Carbam_trans_C"/>
</dbReference>
<evidence type="ECO:0000313" key="4">
    <source>
        <dbReference type="EMBL" id="HAV91790.1"/>
    </source>
</evidence>
<dbReference type="SUPFAM" id="SSF53067">
    <property type="entry name" value="Actin-like ATPase domain"/>
    <property type="match status" value="1"/>
</dbReference>
<evidence type="ECO:0000259" key="2">
    <source>
        <dbReference type="Pfam" id="PF02543"/>
    </source>
</evidence>
<dbReference type="Gene3D" id="3.30.420.40">
    <property type="match status" value="2"/>
</dbReference>
<evidence type="ECO:0008006" key="6">
    <source>
        <dbReference type="Google" id="ProtNLM"/>
    </source>
</evidence>
<protein>
    <recommendedName>
        <fullName evidence="6">Carbamoyltransferase</fullName>
    </recommendedName>
</protein>
<dbReference type="Pfam" id="PF02543">
    <property type="entry name" value="Carbam_trans_N"/>
    <property type="match status" value="1"/>
</dbReference>
<dbReference type="CDD" id="cd24098">
    <property type="entry name" value="ASKHA_NBD_TobZ_N"/>
    <property type="match status" value="1"/>
</dbReference>
<dbReference type="PANTHER" id="PTHR34847:SF1">
    <property type="entry name" value="NODULATION PROTEIN U"/>
    <property type="match status" value="1"/>
</dbReference>
<reference evidence="4 5" key="1">
    <citation type="journal article" date="2018" name="Nat. Biotechnol.">
        <title>A standardized bacterial taxonomy based on genome phylogeny substantially revises the tree of life.</title>
        <authorList>
            <person name="Parks D.H."/>
            <person name="Chuvochina M."/>
            <person name="Waite D.W."/>
            <person name="Rinke C."/>
            <person name="Skarshewski A."/>
            <person name="Chaumeil P.A."/>
            <person name="Hugenholtz P."/>
        </authorList>
    </citation>
    <scope>NUCLEOTIDE SEQUENCE [LARGE SCALE GENOMIC DNA]</scope>
    <source>
        <strain evidence="4">UBA9956</strain>
    </source>
</reference>
<dbReference type="InterPro" id="IPR038152">
    <property type="entry name" value="Carbam_trans_C_sf"/>
</dbReference>
<dbReference type="GO" id="GO:0003824">
    <property type="term" value="F:catalytic activity"/>
    <property type="evidence" value="ECO:0007669"/>
    <property type="project" value="InterPro"/>
</dbReference>
<dbReference type="Proteomes" id="UP000264062">
    <property type="component" value="Unassembled WGS sequence"/>
</dbReference>
<sequence length="596" mass="67410">MKTEKKILGISALYHDSSVCYMKGSRIVAALQEERFSGIKNDERFPLNSIKVLRERFNMIDNELDAVVFYDKPILKFERVIQNLIYSSPRNFKFAFSALPVWLKEKLFLSNEIKKHIKGDYKLYYVPHHISHAASAFYPSGFKSAAYMVNDGVGEWDTTTLGVISGRDVKQISSIEYPHSLGMFYSAFTYLCGFEVNSGEYKLMGLAPYGEPIYADLIKKNIIDIKEDGSYGLNMKYFEFQYGAKMCGKRMEELLKTKARHPKEKISKIHADIAASVQSVTEEILVKMAQNLHFTTNEENLVIAGGVGLNCVANSKIKKHSKFKNIFIQPASGDAGGAMGAALYIASQAGEEFVNAQEYSYLGTEYTDEMIEKSLKDLNAVYEKTADKCKTAAEEIAGGRVVGWFQGRMEYGPRALGNRSILGDPTNSRMQKEMNMKIKFRESFRPFAPAILKERHKDYFEEDFATPYMLTVSTLKKEFRNTDKHITHDFSLLQKSFTQLPAVVHADFSSRVQTVTSESNPVFYKLIKEFENISGMPIVINTSFNVSGQPIVESPADAFKTFIESDIDTLIAGSFILRKSVQTRKRGDFKIVRTHA</sequence>
<dbReference type="InterPro" id="IPR043129">
    <property type="entry name" value="ATPase_NBD"/>
</dbReference>
<feature type="domain" description="Carbamoyltransferase C-terminal" evidence="3">
    <location>
        <begin position="393"/>
        <end position="579"/>
    </location>
</feature>
<gene>
    <name evidence="4" type="ORF">DCW38_01230</name>
</gene>
<dbReference type="InterPro" id="IPR003696">
    <property type="entry name" value="Carbtransf_dom"/>
</dbReference>
<comment type="caution">
    <text evidence="4">The sequence shown here is derived from an EMBL/GenBank/DDBJ whole genome shotgun (WGS) entry which is preliminary data.</text>
</comment>
<dbReference type="Pfam" id="PF16861">
    <property type="entry name" value="Carbam_trans_C"/>
    <property type="match status" value="1"/>
</dbReference>
<dbReference type="InterPro" id="IPR051338">
    <property type="entry name" value="NodU/CmcH_Carbamoyltrnsfr"/>
</dbReference>
<evidence type="ECO:0000259" key="3">
    <source>
        <dbReference type="Pfam" id="PF16861"/>
    </source>
</evidence>
<dbReference type="Gene3D" id="3.90.870.20">
    <property type="entry name" value="Carbamoyltransferase, C-terminal domain"/>
    <property type="match status" value="1"/>
</dbReference>
<accession>A0A350H8C4</accession>
<feature type="domain" description="Carbamoyltransferase" evidence="2">
    <location>
        <begin position="6"/>
        <end position="343"/>
    </location>
</feature>
<dbReference type="EMBL" id="DMZY01000039">
    <property type="protein sequence ID" value="HAV91790.1"/>
    <property type="molecule type" value="Genomic_DNA"/>
</dbReference>
<dbReference type="PANTHER" id="PTHR34847">
    <property type="entry name" value="NODULATION PROTEIN U"/>
    <property type="match status" value="1"/>
</dbReference>
<comment type="similarity">
    <text evidence="1">Belongs to the NodU/CmcH family.</text>
</comment>
<organism evidence="4 5">
    <name type="scientific">candidate division WOR-3 bacterium</name>
    <dbReference type="NCBI Taxonomy" id="2052148"/>
    <lineage>
        <taxon>Bacteria</taxon>
        <taxon>Bacteria division WOR-3</taxon>
    </lineage>
</organism>
<dbReference type="AlphaFoldDB" id="A0A350H8C4"/>
<name>A0A350H8C4_UNCW3</name>
<evidence type="ECO:0000313" key="5">
    <source>
        <dbReference type="Proteomes" id="UP000264062"/>
    </source>
</evidence>